<dbReference type="FunFam" id="3.30.160.60:FF:000242">
    <property type="entry name" value="Endolytic murein transglycosylase"/>
    <property type="match status" value="1"/>
</dbReference>
<reference evidence="9 10" key="1">
    <citation type="submission" date="2018-08" db="EMBL/GenBank/DDBJ databases">
        <title>Fulvimarina sp. 85, whole genome shotgun sequence.</title>
        <authorList>
            <person name="Tuo L."/>
        </authorList>
    </citation>
    <scope>NUCLEOTIDE SEQUENCE [LARGE SCALE GENOMIC DNA]</scope>
    <source>
        <strain evidence="9 10">85</strain>
    </source>
</reference>
<comment type="caution">
    <text evidence="9">The sequence shown here is derived from an EMBL/GenBank/DDBJ whole genome shotgun (WGS) entry which is preliminary data.</text>
</comment>
<feature type="transmembrane region" description="Helical" evidence="7">
    <location>
        <begin position="39"/>
        <end position="63"/>
    </location>
</feature>
<dbReference type="AlphaFoldDB" id="A0A371XAF5"/>
<dbReference type="GO" id="GO:0009252">
    <property type="term" value="P:peptidoglycan biosynthetic process"/>
    <property type="evidence" value="ECO:0007669"/>
    <property type="project" value="UniProtKB-UniRule"/>
</dbReference>
<dbReference type="PANTHER" id="PTHR30518:SF2">
    <property type="entry name" value="ENDOLYTIC MUREIN TRANSGLYCOSYLASE"/>
    <property type="match status" value="1"/>
</dbReference>
<dbReference type="Pfam" id="PF02618">
    <property type="entry name" value="YceG"/>
    <property type="match status" value="1"/>
</dbReference>
<keyword evidence="10" id="KW-1185">Reference proteome</keyword>
<evidence type="ECO:0000256" key="8">
    <source>
        <dbReference type="SAM" id="MobiDB-lite"/>
    </source>
</evidence>
<evidence type="ECO:0000256" key="2">
    <source>
        <dbReference type="ARBA" id="ARBA00022692"/>
    </source>
</evidence>
<evidence type="ECO:0000256" key="1">
    <source>
        <dbReference type="ARBA" id="ARBA00022475"/>
    </source>
</evidence>
<dbReference type="PANTHER" id="PTHR30518">
    <property type="entry name" value="ENDOLYTIC MUREIN TRANSGLYCOSYLASE"/>
    <property type="match status" value="1"/>
</dbReference>
<dbReference type="GO" id="GO:0071555">
    <property type="term" value="P:cell wall organization"/>
    <property type="evidence" value="ECO:0007669"/>
    <property type="project" value="UniProtKB-KW"/>
</dbReference>
<proteinExistence type="inferred from homology"/>
<keyword evidence="3 7" id="KW-1133">Transmembrane helix</keyword>
<sequence>MSDHEPGDVDRSGGGGDGSTRAVRKTKPKTRSRLARSQLVIFLNFCLSLAFFGALALGAVMYWGKGMFENEGPLRTEANYVVARNSSLNSIADGLEESGVISSSQVFQVAARIEGVGGQLKAGEYAFDPGVSMRDVMEKIARGDSVQHAITIPEGWTVERAFQRIAESPVLSGPMPDMPPEGMMQAETHLVQRGMTRSQLVQAMRQSQEAMIQEIWDGRDEDLPVDDIAEFVTLASIVERETGIASERPHVASVFINRLRKGMRLQSDPTFLYGIYGGAGKPSEAPITRSDIESDTPYNTYRINGLPPGPIAIPGRKALEAVAHPLESDDLYFVADGTGGHVFSQTLDEHNRNVQRYREIERERRADAQ</sequence>
<feature type="region of interest" description="Disordered" evidence="8">
    <location>
        <begin position="1"/>
        <end position="29"/>
    </location>
</feature>
<dbReference type="EMBL" id="QURL01000001">
    <property type="protein sequence ID" value="RFC66199.1"/>
    <property type="molecule type" value="Genomic_DNA"/>
</dbReference>
<keyword evidence="2 7" id="KW-0812">Transmembrane</keyword>
<dbReference type="NCBIfam" id="TIGR00247">
    <property type="entry name" value="endolytic transglycosylase MltG"/>
    <property type="match status" value="1"/>
</dbReference>
<comment type="function">
    <text evidence="7">Functions as a peptidoglycan terminase that cleaves nascent peptidoglycan strands endolytically to terminate their elongation.</text>
</comment>
<evidence type="ECO:0000256" key="6">
    <source>
        <dbReference type="ARBA" id="ARBA00023316"/>
    </source>
</evidence>
<dbReference type="GO" id="GO:0005886">
    <property type="term" value="C:plasma membrane"/>
    <property type="evidence" value="ECO:0007669"/>
    <property type="project" value="UniProtKB-SubCell"/>
</dbReference>
<dbReference type="CDD" id="cd08010">
    <property type="entry name" value="MltG_like"/>
    <property type="match status" value="1"/>
</dbReference>
<evidence type="ECO:0000256" key="7">
    <source>
        <dbReference type="HAMAP-Rule" id="MF_02065"/>
    </source>
</evidence>
<feature type="site" description="Important for catalytic activity" evidence="7">
    <location>
        <position position="241"/>
    </location>
</feature>
<keyword evidence="1 7" id="KW-1003">Cell membrane</keyword>
<keyword evidence="7" id="KW-0997">Cell inner membrane</keyword>
<evidence type="ECO:0000256" key="3">
    <source>
        <dbReference type="ARBA" id="ARBA00022989"/>
    </source>
</evidence>
<evidence type="ECO:0000256" key="4">
    <source>
        <dbReference type="ARBA" id="ARBA00023136"/>
    </source>
</evidence>
<accession>A0A371XAF5</accession>
<organism evidence="9 10">
    <name type="scientific">Fulvimarina endophytica</name>
    <dbReference type="NCBI Taxonomy" id="2293836"/>
    <lineage>
        <taxon>Bacteria</taxon>
        <taxon>Pseudomonadati</taxon>
        <taxon>Pseudomonadota</taxon>
        <taxon>Alphaproteobacteria</taxon>
        <taxon>Hyphomicrobiales</taxon>
        <taxon>Aurantimonadaceae</taxon>
        <taxon>Fulvimarina</taxon>
    </lineage>
</organism>
<keyword evidence="5 7" id="KW-0456">Lyase</keyword>
<keyword evidence="4 7" id="KW-0472">Membrane</keyword>
<dbReference type="GO" id="GO:0008932">
    <property type="term" value="F:lytic endotransglycosylase activity"/>
    <property type="evidence" value="ECO:0007669"/>
    <property type="project" value="UniProtKB-UniRule"/>
</dbReference>
<comment type="similarity">
    <text evidence="7">Belongs to the transglycosylase MltG family.</text>
</comment>
<comment type="catalytic activity">
    <reaction evidence="7">
        <text>a peptidoglycan chain = a peptidoglycan chain with N-acetyl-1,6-anhydromuramyl-[peptide] at the reducing end + a peptidoglycan chain with N-acetylglucosamine at the non-reducing end.</text>
        <dbReference type="EC" id="4.2.2.29"/>
    </reaction>
</comment>
<evidence type="ECO:0000256" key="5">
    <source>
        <dbReference type="ARBA" id="ARBA00023239"/>
    </source>
</evidence>
<dbReference type="Gene3D" id="3.30.160.60">
    <property type="entry name" value="Classic Zinc Finger"/>
    <property type="match status" value="1"/>
</dbReference>
<evidence type="ECO:0000313" key="10">
    <source>
        <dbReference type="Proteomes" id="UP000264310"/>
    </source>
</evidence>
<comment type="subcellular location">
    <subcellularLocation>
        <location evidence="7">Cell inner membrane</location>
        <topology evidence="7">Single-pass membrane protein</topology>
    </subcellularLocation>
</comment>
<dbReference type="InterPro" id="IPR003770">
    <property type="entry name" value="MLTG-like"/>
</dbReference>
<evidence type="ECO:0000313" key="9">
    <source>
        <dbReference type="EMBL" id="RFC66199.1"/>
    </source>
</evidence>
<dbReference type="Proteomes" id="UP000264310">
    <property type="component" value="Unassembled WGS sequence"/>
</dbReference>
<name>A0A371XAF5_9HYPH</name>
<dbReference type="Gene3D" id="3.30.1490.480">
    <property type="entry name" value="Endolytic murein transglycosylase"/>
    <property type="match status" value="1"/>
</dbReference>
<protein>
    <recommendedName>
        <fullName evidence="7">Endolytic murein transglycosylase</fullName>
        <ecNumber evidence="7">4.2.2.29</ecNumber>
    </recommendedName>
    <alternativeName>
        <fullName evidence="7">Peptidoglycan lytic transglycosylase</fullName>
    </alternativeName>
    <alternativeName>
        <fullName evidence="7">Peptidoglycan polymerization terminase</fullName>
    </alternativeName>
</protein>
<gene>
    <name evidence="7 9" type="primary">mltG</name>
    <name evidence="9" type="ORF">DYI37_01665</name>
</gene>
<dbReference type="HAMAP" id="MF_02065">
    <property type="entry name" value="MltG"/>
    <property type="match status" value="1"/>
</dbReference>
<keyword evidence="6 7" id="KW-0961">Cell wall biogenesis/degradation</keyword>
<dbReference type="EC" id="4.2.2.29" evidence="7"/>
<feature type="compositionally biased region" description="Basic and acidic residues" evidence="8">
    <location>
        <begin position="1"/>
        <end position="11"/>
    </location>
</feature>
<dbReference type="RefSeq" id="WP_116681450.1">
    <property type="nucleotide sequence ID" value="NZ_QURL01000001.1"/>
</dbReference>
<dbReference type="OrthoDB" id="9814591at2"/>